<proteinExistence type="predicted"/>
<gene>
    <name evidence="1" type="ORF">BB560_005771</name>
</gene>
<evidence type="ECO:0000313" key="2">
    <source>
        <dbReference type="Proteomes" id="UP000245609"/>
    </source>
</evidence>
<evidence type="ECO:0000313" key="1">
    <source>
        <dbReference type="EMBL" id="PVU97037.1"/>
    </source>
</evidence>
<name>A0A2T9YXI5_9FUNG</name>
<dbReference type="OrthoDB" id="5575405at2759"/>
<feature type="non-terminal residue" evidence="1">
    <location>
        <position position="505"/>
    </location>
</feature>
<accession>A0A2T9YXI5</accession>
<keyword evidence="2" id="KW-1185">Reference proteome</keyword>
<comment type="caution">
    <text evidence="1">The sequence shown here is derived from an EMBL/GenBank/DDBJ whole genome shotgun (WGS) entry which is preliminary data.</text>
</comment>
<dbReference type="EMBL" id="MBFS01002462">
    <property type="protein sequence ID" value="PVU97037.1"/>
    <property type="molecule type" value="Genomic_DNA"/>
</dbReference>
<reference evidence="1 2" key="1">
    <citation type="journal article" date="2018" name="MBio">
        <title>Comparative Genomics Reveals the Core Gene Toolbox for the Fungus-Insect Symbiosis.</title>
        <authorList>
            <person name="Wang Y."/>
            <person name="Stata M."/>
            <person name="Wang W."/>
            <person name="Stajich J.E."/>
            <person name="White M.M."/>
            <person name="Moncalvo J.M."/>
        </authorList>
    </citation>
    <scope>NUCLEOTIDE SEQUENCE [LARGE SCALE GENOMIC DNA]</scope>
    <source>
        <strain evidence="1 2">SC-DP-2</strain>
    </source>
</reference>
<organism evidence="1 2">
    <name type="scientific">Smittium megazygosporum</name>
    <dbReference type="NCBI Taxonomy" id="133381"/>
    <lineage>
        <taxon>Eukaryota</taxon>
        <taxon>Fungi</taxon>
        <taxon>Fungi incertae sedis</taxon>
        <taxon>Zoopagomycota</taxon>
        <taxon>Kickxellomycotina</taxon>
        <taxon>Harpellomycetes</taxon>
        <taxon>Harpellales</taxon>
        <taxon>Legeriomycetaceae</taxon>
        <taxon>Smittium</taxon>
    </lineage>
</organism>
<sequence length="505" mass="57447">MDTPSDNSEPPPEGYKPGSCWDKDPAKSAYAHYKAYGDKVYCLHEECRAVKSLNRDQFGKKPKTIARFKCRVCKQNVYIKEYMREYMGKALNLVKNTGFREIGSSQESVSVSQTQDIGSTNVENFFDIEGSDESSSSKDFLSARVKLGPKKAQKLPFIFGLKNQRITLSKEKVIPAKRPAITINDVPTRMRYITEETLQENLSRHLGKIKEIIRESTHGNRIPELQRLKKENESLKRELKSLKEKMSKKPLNASENPRFSKQLKLQTECPTTIRASQSPDQTQELPNRPTFAQVARKLAKGKPEAENFRVQEALRNLAGAKPLTSGTKAELRHGYSRIFVKGIIRQKYSDVKILLKELGFKVNRIINLEFIGRKILEVTIPGYYAAAFIRKINELKIFEILPKLDPSKPMNSEAGSETSDTVKNIYENRLNKAYQTTKWQNFANYLFDLAAESGINLGKRTIKNPDEIELDQPGNLDQSDEIMPETILIMGSSPISQIDSETERQ</sequence>
<dbReference type="STRING" id="133381.A0A2T9YXI5"/>
<dbReference type="AlphaFoldDB" id="A0A2T9YXI5"/>
<dbReference type="Proteomes" id="UP000245609">
    <property type="component" value="Unassembled WGS sequence"/>
</dbReference>
<protein>
    <submittedName>
        <fullName evidence="1">Uncharacterized protein</fullName>
    </submittedName>
</protein>